<evidence type="ECO:0000256" key="9">
    <source>
        <dbReference type="ARBA" id="ARBA00023136"/>
    </source>
</evidence>
<dbReference type="GeneID" id="60254056"/>
<dbReference type="GO" id="GO:0015031">
    <property type="term" value="P:protein transport"/>
    <property type="evidence" value="ECO:0007669"/>
    <property type="project" value="UniProtKB-KW"/>
</dbReference>
<dbReference type="RefSeq" id="WP_109589457.1">
    <property type="nucleotide sequence ID" value="NZ_CAJGZY010000001.1"/>
</dbReference>
<keyword evidence="8 11" id="KW-1133">Transmembrane helix</keyword>
<feature type="transmembrane region" description="Helical" evidence="11">
    <location>
        <begin position="13"/>
        <end position="35"/>
    </location>
</feature>
<feature type="region of interest" description="Disordered" evidence="10">
    <location>
        <begin position="68"/>
        <end position="115"/>
    </location>
</feature>
<sequence length="324" mass="34535">MSSTDLDAPPLKLILAAIIIVVGLHVLTAVALVAIKTPDIKVEPKKDTPPIEIEMVTLPVKTAVPEVEEVQEVTPKKAAPKTESKPEPKKQAPSKPKVAPVVKAKQNTPEKPVVKAKKADIAPVVKVEKKKPDIIKKEVSKKPIVESKVDTSMADSQREAEERRKILAVESQKAAQEAHDRAVQDAKRIADAKAAREAQAEANARKAAEDKAAKDAAQKAAAAASNEPVSFTASAADWASAPNFSFPTRAARRASSGDTFKVVLILRVNKQGGIDSARVAQSSGNSIVDKEAKRQVSSGKFRPFTKNGVPVVGNVTLPVTYNVP</sequence>
<keyword evidence="5" id="KW-0997">Cell inner membrane</keyword>
<keyword evidence="9 11" id="KW-0472">Membrane</keyword>
<proteinExistence type="inferred from homology"/>
<dbReference type="AlphaFoldDB" id="A0A2V2A630"/>
<dbReference type="Proteomes" id="UP000245655">
    <property type="component" value="Unassembled WGS sequence"/>
</dbReference>
<feature type="domain" description="TonB C-terminal" evidence="12">
    <location>
        <begin position="234"/>
        <end position="324"/>
    </location>
</feature>
<organism evidence="13 14">
    <name type="scientific">Psychrobacter immobilis</name>
    <dbReference type="NCBI Taxonomy" id="498"/>
    <lineage>
        <taxon>Bacteria</taxon>
        <taxon>Pseudomonadati</taxon>
        <taxon>Pseudomonadota</taxon>
        <taxon>Gammaproteobacteria</taxon>
        <taxon>Moraxellales</taxon>
        <taxon>Moraxellaceae</taxon>
        <taxon>Psychrobacter</taxon>
    </lineage>
</organism>
<evidence type="ECO:0000256" key="7">
    <source>
        <dbReference type="ARBA" id="ARBA00022927"/>
    </source>
</evidence>
<dbReference type="InterPro" id="IPR006260">
    <property type="entry name" value="TonB/TolA_C"/>
</dbReference>
<evidence type="ECO:0000256" key="1">
    <source>
        <dbReference type="ARBA" id="ARBA00004383"/>
    </source>
</evidence>
<keyword evidence="7" id="KW-0653">Protein transport</keyword>
<dbReference type="PANTHER" id="PTHR33446">
    <property type="entry name" value="PROTEIN TONB-RELATED"/>
    <property type="match status" value="1"/>
</dbReference>
<dbReference type="Pfam" id="PF03544">
    <property type="entry name" value="TonB_C"/>
    <property type="match status" value="1"/>
</dbReference>
<evidence type="ECO:0000256" key="4">
    <source>
        <dbReference type="ARBA" id="ARBA00022475"/>
    </source>
</evidence>
<dbReference type="InterPro" id="IPR037682">
    <property type="entry name" value="TonB_C"/>
</dbReference>
<evidence type="ECO:0000256" key="11">
    <source>
        <dbReference type="SAM" id="Phobius"/>
    </source>
</evidence>
<dbReference type="InterPro" id="IPR051045">
    <property type="entry name" value="TonB-dependent_transducer"/>
</dbReference>
<evidence type="ECO:0000313" key="14">
    <source>
        <dbReference type="Proteomes" id="UP000245655"/>
    </source>
</evidence>
<evidence type="ECO:0000259" key="12">
    <source>
        <dbReference type="PROSITE" id="PS52015"/>
    </source>
</evidence>
<keyword evidence="3" id="KW-0813">Transport</keyword>
<dbReference type="GO" id="GO:0055085">
    <property type="term" value="P:transmembrane transport"/>
    <property type="evidence" value="ECO:0007669"/>
    <property type="project" value="InterPro"/>
</dbReference>
<feature type="compositionally biased region" description="Basic and acidic residues" evidence="10">
    <location>
        <begin position="156"/>
        <end position="167"/>
    </location>
</feature>
<dbReference type="GO" id="GO:0098797">
    <property type="term" value="C:plasma membrane protein complex"/>
    <property type="evidence" value="ECO:0007669"/>
    <property type="project" value="TreeGrafter"/>
</dbReference>
<feature type="compositionally biased region" description="Basic and acidic residues" evidence="10">
    <location>
        <begin position="176"/>
        <end position="217"/>
    </location>
</feature>
<comment type="similarity">
    <text evidence="2">Belongs to the TonB family.</text>
</comment>
<reference evidence="13 14" key="1">
    <citation type="submission" date="2018-05" db="EMBL/GenBank/DDBJ databases">
        <title>Genomic Encyclopedia of Type Strains, Phase IV (KMG-IV): sequencing the most valuable type-strain genomes for metagenomic binning, comparative biology and taxonomic classification.</title>
        <authorList>
            <person name="Goeker M."/>
        </authorList>
    </citation>
    <scope>NUCLEOTIDE SEQUENCE [LARGE SCALE GENOMIC DNA]</scope>
    <source>
        <strain evidence="13 14">DSM 7229</strain>
    </source>
</reference>
<keyword evidence="4" id="KW-1003">Cell membrane</keyword>
<comment type="caution">
    <text evidence="13">The sequence shown here is derived from an EMBL/GenBank/DDBJ whole genome shotgun (WGS) entry which is preliminary data.</text>
</comment>
<evidence type="ECO:0000313" key="13">
    <source>
        <dbReference type="EMBL" id="PWK15335.1"/>
    </source>
</evidence>
<comment type="subcellular location">
    <subcellularLocation>
        <location evidence="1">Cell inner membrane</location>
        <topology evidence="1">Single-pass membrane protein</topology>
        <orientation evidence="1">Periplasmic side</orientation>
    </subcellularLocation>
</comment>
<dbReference type="SUPFAM" id="SSF74653">
    <property type="entry name" value="TolA/TonB C-terminal domain"/>
    <property type="match status" value="1"/>
</dbReference>
<evidence type="ECO:0000256" key="3">
    <source>
        <dbReference type="ARBA" id="ARBA00022448"/>
    </source>
</evidence>
<evidence type="ECO:0000256" key="6">
    <source>
        <dbReference type="ARBA" id="ARBA00022692"/>
    </source>
</evidence>
<dbReference type="GO" id="GO:0031992">
    <property type="term" value="F:energy transducer activity"/>
    <property type="evidence" value="ECO:0007669"/>
    <property type="project" value="TreeGrafter"/>
</dbReference>
<evidence type="ECO:0000256" key="5">
    <source>
        <dbReference type="ARBA" id="ARBA00022519"/>
    </source>
</evidence>
<dbReference type="Gene3D" id="3.30.1150.10">
    <property type="match status" value="1"/>
</dbReference>
<keyword evidence="14" id="KW-1185">Reference proteome</keyword>
<evidence type="ECO:0000256" key="2">
    <source>
        <dbReference type="ARBA" id="ARBA00006555"/>
    </source>
</evidence>
<protein>
    <submittedName>
        <fullName evidence="13">Outer membrane transport energization protein TonB</fullName>
    </submittedName>
</protein>
<evidence type="ECO:0000256" key="10">
    <source>
        <dbReference type="SAM" id="MobiDB-lite"/>
    </source>
</evidence>
<evidence type="ECO:0000256" key="8">
    <source>
        <dbReference type="ARBA" id="ARBA00022989"/>
    </source>
</evidence>
<dbReference type="NCBIfam" id="TIGR01352">
    <property type="entry name" value="tonB_Cterm"/>
    <property type="match status" value="1"/>
</dbReference>
<keyword evidence="6 11" id="KW-0812">Transmembrane</keyword>
<feature type="compositionally biased region" description="Low complexity" evidence="10">
    <location>
        <begin position="91"/>
        <end position="106"/>
    </location>
</feature>
<accession>A0A2V2A630</accession>
<name>A0A2V2A630_PSYIM</name>
<dbReference type="PROSITE" id="PS52015">
    <property type="entry name" value="TONB_CTD"/>
    <property type="match status" value="1"/>
</dbReference>
<dbReference type="EMBL" id="QGGM01000001">
    <property type="protein sequence ID" value="PWK15335.1"/>
    <property type="molecule type" value="Genomic_DNA"/>
</dbReference>
<feature type="region of interest" description="Disordered" evidence="10">
    <location>
        <begin position="141"/>
        <end position="227"/>
    </location>
</feature>
<feature type="compositionally biased region" description="Basic and acidic residues" evidence="10">
    <location>
        <begin position="80"/>
        <end position="90"/>
    </location>
</feature>
<dbReference type="PANTHER" id="PTHR33446:SF2">
    <property type="entry name" value="PROTEIN TONB"/>
    <property type="match status" value="1"/>
</dbReference>
<gene>
    <name evidence="13" type="ORF">C8D84_101286</name>
</gene>